<feature type="domain" description="Lytic transglycosylase MltA" evidence="1">
    <location>
        <begin position="146"/>
        <end position="238"/>
    </location>
</feature>
<dbReference type="EMBL" id="BSSU01000007">
    <property type="protein sequence ID" value="GLX82021.1"/>
    <property type="molecule type" value="Genomic_DNA"/>
</dbReference>
<dbReference type="InterPro" id="IPR005300">
    <property type="entry name" value="MltA_B"/>
</dbReference>
<name>A0ABQ6H577_9GAMM</name>
<reference evidence="2 3" key="1">
    <citation type="submission" date="2023-03" db="EMBL/GenBank/DDBJ databases">
        <title>Draft genome sequence of Thalassotalea eurytherma JCM 18482T.</title>
        <authorList>
            <person name="Sawabe T."/>
        </authorList>
    </citation>
    <scope>NUCLEOTIDE SEQUENCE [LARGE SCALE GENOMIC DNA]</scope>
    <source>
        <strain evidence="2 3">JCM 18482</strain>
    </source>
</reference>
<gene>
    <name evidence="2" type="ORF">theurythT_14730</name>
</gene>
<accession>A0ABQ6H577</accession>
<dbReference type="Proteomes" id="UP001157133">
    <property type="component" value="Unassembled WGS sequence"/>
</dbReference>
<comment type="caution">
    <text evidence="2">The sequence shown here is derived from an EMBL/GenBank/DDBJ whole genome shotgun (WGS) entry which is preliminary data.</text>
</comment>
<dbReference type="Pfam" id="PF03562">
    <property type="entry name" value="MltA"/>
    <property type="match status" value="1"/>
</dbReference>
<sequence length="368" mass="41670">MPSAFLRFLFFIIIGLATNAYSSTFTLSQSPDIQSLSAVDQKALCLVAKSVLGYQSVVDGDNAWQEKPILPAEVSTAKVKETLAYLCQLVQEGKGNKLLERMFLLEHFSFYQWQPDNQTALKIASNSTNKRKSEMLRAIPSDKIFLTKYYTKRLKASVVKTPDYPVALYQLPFDEIGLSPEQAAAKQGLLTRFKYTRQQIINGALEKDGLAKPLIWLSEAGLHDVLLQGTGVLEVGGKLRFFNVHRNNGIAYDYTLGKTEQARYWYFAEVNGIKGYGKTIENKIDLKPRVAFAGNVRQLGIGKLFLITFNEHKIKQSHLGILADEGGAFDNNLFQLDWLVESYFGWHDYHQANKHYPDYANVYLMIKK</sequence>
<dbReference type="RefSeq" id="WP_284207371.1">
    <property type="nucleotide sequence ID" value="NZ_BSSU01000007.1"/>
</dbReference>
<proteinExistence type="predicted"/>
<evidence type="ECO:0000313" key="3">
    <source>
        <dbReference type="Proteomes" id="UP001157133"/>
    </source>
</evidence>
<protein>
    <recommendedName>
        <fullName evidence="1">Lytic transglycosylase MltA domain-containing protein</fullName>
    </recommendedName>
</protein>
<dbReference type="Gene3D" id="2.40.240.50">
    <property type="entry name" value="Barwin-like endoglucanases"/>
    <property type="match status" value="1"/>
</dbReference>
<dbReference type="InterPro" id="IPR036908">
    <property type="entry name" value="RlpA-like_sf"/>
</dbReference>
<evidence type="ECO:0000313" key="2">
    <source>
        <dbReference type="EMBL" id="GLX82021.1"/>
    </source>
</evidence>
<keyword evidence="3" id="KW-1185">Reference proteome</keyword>
<dbReference type="SUPFAM" id="SSF50685">
    <property type="entry name" value="Barwin-like endoglucanases"/>
    <property type="match status" value="1"/>
</dbReference>
<organism evidence="2 3">
    <name type="scientific">Thalassotalea eurytherma</name>
    <dbReference type="NCBI Taxonomy" id="1144278"/>
    <lineage>
        <taxon>Bacteria</taxon>
        <taxon>Pseudomonadati</taxon>
        <taxon>Pseudomonadota</taxon>
        <taxon>Gammaproteobacteria</taxon>
        <taxon>Alteromonadales</taxon>
        <taxon>Colwelliaceae</taxon>
        <taxon>Thalassotalea</taxon>
    </lineage>
</organism>
<evidence type="ECO:0000259" key="1">
    <source>
        <dbReference type="Pfam" id="PF03562"/>
    </source>
</evidence>